<protein>
    <recommendedName>
        <fullName evidence="4">ATP synthase protein MI25</fullName>
    </recommendedName>
</protein>
<feature type="transmembrane region" description="Helical" evidence="1">
    <location>
        <begin position="12"/>
        <end position="41"/>
    </location>
</feature>
<proteinExistence type="predicted"/>
<keyword evidence="3" id="KW-1185">Reference proteome</keyword>
<evidence type="ECO:0008006" key="4">
    <source>
        <dbReference type="Google" id="ProtNLM"/>
    </source>
</evidence>
<evidence type="ECO:0000256" key="1">
    <source>
        <dbReference type="SAM" id="Phobius"/>
    </source>
</evidence>
<keyword evidence="1" id="KW-0472">Membrane</keyword>
<name>A0AAV9ZR52_9AGAR</name>
<comment type="caution">
    <text evidence="2">The sequence shown here is derived from an EMBL/GenBank/DDBJ whole genome shotgun (WGS) entry which is preliminary data.</text>
</comment>
<dbReference type="Proteomes" id="UP001362999">
    <property type="component" value="Unassembled WGS sequence"/>
</dbReference>
<keyword evidence="1" id="KW-1133">Transmembrane helix</keyword>
<keyword evidence="1" id="KW-0812">Transmembrane</keyword>
<sequence length="235" mass="26558">MQDFLQSTYSAVFTAIIGAGLAIVSGHTTLFIALVSIILVLHTINRHRPSSKFARLENAIRKIEDLLLRAEESCLMHWHRDVVELKVRLLWAKLAAANIEAEFMVHKMRNPTAFLPILARIPDTLKSKTEILKALQQIPASIIEYVQKMWRLTQRINRCAHEVKEIEKRIRILSMNERGRLILQGVREAEAIAINNVSGCVRRRVGESSSAGASINASIVQTDTRLNWVEDSGVF</sequence>
<reference evidence="2 3" key="1">
    <citation type="journal article" date="2024" name="J Genomics">
        <title>Draft genome sequencing and assembly of Favolaschia claudopus CIRM-BRFM 2984 isolated from oak limbs.</title>
        <authorList>
            <person name="Navarro D."/>
            <person name="Drula E."/>
            <person name="Chaduli D."/>
            <person name="Cazenave R."/>
            <person name="Ahrendt S."/>
            <person name="Wang J."/>
            <person name="Lipzen A."/>
            <person name="Daum C."/>
            <person name="Barry K."/>
            <person name="Grigoriev I.V."/>
            <person name="Favel A."/>
            <person name="Rosso M.N."/>
            <person name="Martin F."/>
        </authorList>
    </citation>
    <scope>NUCLEOTIDE SEQUENCE [LARGE SCALE GENOMIC DNA]</scope>
    <source>
        <strain evidence="2 3">CIRM-BRFM 2984</strain>
    </source>
</reference>
<gene>
    <name evidence="2" type="ORF">R3P38DRAFT_3443601</name>
</gene>
<evidence type="ECO:0000313" key="3">
    <source>
        <dbReference type="Proteomes" id="UP001362999"/>
    </source>
</evidence>
<accession>A0AAV9ZR52</accession>
<dbReference type="EMBL" id="JAWWNJ010000121">
    <property type="protein sequence ID" value="KAK6988668.1"/>
    <property type="molecule type" value="Genomic_DNA"/>
</dbReference>
<evidence type="ECO:0000313" key="2">
    <source>
        <dbReference type="EMBL" id="KAK6988668.1"/>
    </source>
</evidence>
<organism evidence="2 3">
    <name type="scientific">Favolaschia claudopus</name>
    <dbReference type="NCBI Taxonomy" id="2862362"/>
    <lineage>
        <taxon>Eukaryota</taxon>
        <taxon>Fungi</taxon>
        <taxon>Dikarya</taxon>
        <taxon>Basidiomycota</taxon>
        <taxon>Agaricomycotina</taxon>
        <taxon>Agaricomycetes</taxon>
        <taxon>Agaricomycetidae</taxon>
        <taxon>Agaricales</taxon>
        <taxon>Marasmiineae</taxon>
        <taxon>Mycenaceae</taxon>
        <taxon>Favolaschia</taxon>
    </lineage>
</organism>
<dbReference type="AlphaFoldDB" id="A0AAV9ZR52"/>